<comment type="caution">
    <text evidence="1">The sequence shown here is derived from an EMBL/GenBank/DDBJ whole genome shotgun (WGS) entry which is preliminary data.</text>
</comment>
<name>G4TFX8_SERID</name>
<proteinExistence type="predicted"/>
<sequence>MAKYLAVRASHHYQCPINQVYFPENALYQFELVSRAIQNAALPLIDRENDEQYQTTPQSKEDPEAVTPVDHATHTLLNTQPIPSMPSPPNTTFSSQFLALHATRDVPVGLLGLSNKTVSEFAFRIVCTVSAPQSAEAKLLIRHCPQAVLFAQQVHLANAHGETIEAMADRAVTRGRHYHDLFHLEGPERACLWLRGRDTPQAEISRRLAAEHARLSFRRGVVLAQANKAYRREMINKVNEALASVSV</sequence>
<protein>
    <submittedName>
        <fullName evidence="1">Uncharacterized protein</fullName>
    </submittedName>
</protein>
<dbReference type="HOGENOM" id="CLU_1124912_0_0_1"/>
<accession>G4TFX8</accession>
<evidence type="ECO:0000313" key="1">
    <source>
        <dbReference type="EMBL" id="CCA70199.1"/>
    </source>
</evidence>
<reference evidence="1 2" key="1">
    <citation type="journal article" date="2011" name="PLoS Pathog.">
        <title>Endophytic Life Strategies Decoded by Genome and Transcriptome Analyses of the Mutualistic Root Symbiont Piriformospora indica.</title>
        <authorList>
            <person name="Zuccaro A."/>
            <person name="Lahrmann U."/>
            <person name="Guldener U."/>
            <person name="Langen G."/>
            <person name="Pfiffi S."/>
            <person name="Biedenkopf D."/>
            <person name="Wong P."/>
            <person name="Samans B."/>
            <person name="Grimm C."/>
            <person name="Basiewicz M."/>
            <person name="Murat C."/>
            <person name="Martin F."/>
            <person name="Kogel K.H."/>
        </authorList>
    </citation>
    <scope>NUCLEOTIDE SEQUENCE [LARGE SCALE GENOMIC DNA]</scope>
    <source>
        <strain evidence="1 2">DSM 11827</strain>
    </source>
</reference>
<gene>
    <name evidence="1" type="ORF">PIIN_04138</name>
</gene>
<dbReference type="AlphaFoldDB" id="G4TFX8"/>
<dbReference type="Proteomes" id="UP000007148">
    <property type="component" value="Unassembled WGS sequence"/>
</dbReference>
<dbReference type="EMBL" id="CAFZ01000075">
    <property type="protein sequence ID" value="CCA70199.1"/>
    <property type="molecule type" value="Genomic_DNA"/>
</dbReference>
<evidence type="ECO:0000313" key="2">
    <source>
        <dbReference type="Proteomes" id="UP000007148"/>
    </source>
</evidence>
<organism evidence="1 2">
    <name type="scientific">Serendipita indica (strain DSM 11827)</name>
    <name type="common">Root endophyte fungus</name>
    <name type="synonym">Piriformospora indica</name>
    <dbReference type="NCBI Taxonomy" id="1109443"/>
    <lineage>
        <taxon>Eukaryota</taxon>
        <taxon>Fungi</taxon>
        <taxon>Dikarya</taxon>
        <taxon>Basidiomycota</taxon>
        <taxon>Agaricomycotina</taxon>
        <taxon>Agaricomycetes</taxon>
        <taxon>Sebacinales</taxon>
        <taxon>Serendipitaceae</taxon>
        <taxon>Serendipita</taxon>
    </lineage>
</organism>
<dbReference type="InParanoid" id="G4TFX8"/>
<keyword evidence="2" id="KW-1185">Reference proteome</keyword>